<protein>
    <submittedName>
        <fullName evidence="2">Uncharacterized protein</fullName>
    </submittedName>
</protein>
<organism evidence="2 3">
    <name type="scientific">Staurois parvus</name>
    <dbReference type="NCBI Taxonomy" id="386267"/>
    <lineage>
        <taxon>Eukaryota</taxon>
        <taxon>Metazoa</taxon>
        <taxon>Chordata</taxon>
        <taxon>Craniata</taxon>
        <taxon>Vertebrata</taxon>
        <taxon>Euteleostomi</taxon>
        <taxon>Amphibia</taxon>
        <taxon>Batrachia</taxon>
        <taxon>Anura</taxon>
        <taxon>Neobatrachia</taxon>
        <taxon>Ranoidea</taxon>
        <taxon>Ranidae</taxon>
        <taxon>Staurois</taxon>
    </lineage>
</organism>
<feature type="compositionally biased region" description="Basic and acidic residues" evidence="1">
    <location>
        <begin position="17"/>
        <end position="37"/>
    </location>
</feature>
<feature type="non-terminal residue" evidence="2">
    <location>
        <position position="1"/>
    </location>
</feature>
<proteinExistence type="predicted"/>
<evidence type="ECO:0000313" key="2">
    <source>
        <dbReference type="EMBL" id="CAI9587260.1"/>
    </source>
</evidence>
<keyword evidence="3" id="KW-1185">Reference proteome</keyword>
<feature type="region of interest" description="Disordered" evidence="1">
    <location>
        <begin position="1"/>
        <end position="37"/>
    </location>
</feature>
<dbReference type="Proteomes" id="UP001162483">
    <property type="component" value="Unassembled WGS sequence"/>
</dbReference>
<evidence type="ECO:0000256" key="1">
    <source>
        <dbReference type="SAM" id="MobiDB-lite"/>
    </source>
</evidence>
<sequence>FHYHCPPYTSHHPPIPHGEREKDTHLHSSGHPREREPDCAYTVLKPAASIRTHQVPMPRVSLLPLLLRGSAAPPEKCHPRQMPCLPCGKYTI</sequence>
<name>A0ABN9EQY3_9NEOB</name>
<evidence type="ECO:0000313" key="3">
    <source>
        <dbReference type="Proteomes" id="UP001162483"/>
    </source>
</evidence>
<dbReference type="EMBL" id="CATNWA010015831">
    <property type="protein sequence ID" value="CAI9587260.1"/>
    <property type="molecule type" value="Genomic_DNA"/>
</dbReference>
<gene>
    <name evidence="2" type="ORF">SPARVUS_LOCUS10536241</name>
</gene>
<reference evidence="2" key="1">
    <citation type="submission" date="2023-05" db="EMBL/GenBank/DDBJ databases">
        <authorList>
            <person name="Stuckert A."/>
        </authorList>
    </citation>
    <scope>NUCLEOTIDE SEQUENCE</scope>
</reference>
<comment type="caution">
    <text evidence="2">The sequence shown here is derived from an EMBL/GenBank/DDBJ whole genome shotgun (WGS) entry which is preliminary data.</text>
</comment>
<accession>A0ABN9EQY3</accession>
<feature type="non-terminal residue" evidence="2">
    <location>
        <position position="92"/>
    </location>
</feature>